<organism evidence="4 5">
    <name type="scientific">Rothia koreensis</name>
    <dbReference type="NCBI Taxonomy" id="592378"/>
    <lineage>
        <taxon>Bacteria</taxon>
        <taxon>Bacillati</taxon>
        <taxon>Actinomycetota</taxon>
        <taxon>Actinomycetes</taxon>
        <taxon>Micrococcales</taxon>
        <taxon>Micrococcaceae</taxon>
        <taxon>Rothia</taxon>
    </lineage>
</organism>
<dbReference type="EMBL" id="WOGT01000003">
    <property type="protein sequence ID" value="MUN55092.1"/>
    <property type="molecule type" value="Genomic_DNA"/>
</dbReference>
<dbReference type="InterPro" id="IPR029063">
    <property type="entry name" value="SAM-dependent_MTases_sf"/>
</dbReference>
<feature type="domain" description="Methyltransferase small" evidence="3">
    <location>
        <begin position="29"/>
        <end position="195"/>
    </location>
</feature>
<dbReference type="PANTHER" id="PTHR47816:SF4">
    <property type="entry name" value="RIBOSOMAL RNA SMALL SUBUNIT METHYLTRANSFERASE C"/>
    <property type="match status" value="1"/>
</dbReference>
<dbReference type="PANTHER" id="PTHR47816">
    <property type="entry name" value="RIBOSOMAL RNA SMALL SUBUNIT METHYLTRANSFERASE C"/>
    <property type="match status" value="1"/>
</dbReference>
<evidence type="ECO:0000256" key="2">
    <source>
        <dbReference type="ARBA" id="ARBA00022679"/>
    </source>
</evidence>
<evidence type="ECO:0000313" key="4">
    <source>
        <dbReference type="EMBL" id="MUN55092.1"/>
    </source>
</evidence>
<keyword evidence="1 4" id="KW-0489">Methyltransferase</keyword>
<dbReference type="Gene3D" id="3.40.50.150">
    <property type="entry name" value="Vaccinia Virus protein VP39"/>
    <property type="match status" value="1"/>
</dbReference>
<sequence length="205" mass="22213">MAEHYFSSHDEDGLTPRPLTVELEGSERHLVTASGVFSPKGLDKGTAVLLREAPEPRGNSLLDIGCGWGPITLTLALRRPGAQVLGVDVNQRSIELTRRNAASMGLDTISTALPDDVDPGLTFDTIWSNPPIRVGKDVLHDILMTWLPRLSVGGSAYLVVQKNLGADSLIPWLAQNLGAEFAVHRYATSKGFRVIEVRRGPAQEV</sequence>
<evidence type="ECO:0000313" key="5">
    <source>
        <dbReference type="Proteomes" id="UP000462152"/>
    </source>
</evidence>
<gene>
    <name evidence="4" type="ORF">GMA10_07695</name>
</gene>
<evidence type="ECO:0000256" key="1">
    <source>
        <dbReference type="ARBA" id="ARBA00022603"/>
    </source>
</evidence>
<dbReference type="SUPFAM" id="SSF53335">
    <property type="entry name" value="S-adenosyl-L-methionine-dependent methyltransferases"/>
    <property type="match status" value="1"/>
</dbReference>
<name>A0A7K1LJJ9_9MICC</name>
<dbReference type="Proteomes" id="UP000462152">
    <property type="component" value="Unassembled WGS sequence"/>
</dbReference>
<dbReference type="AlphaFoldDB" id="A0A7K1LJJ9"/>
<comment type="caution">
    <text evidence="4">The sequence shown here is derived from an EMBL/GenBank/DDBJ whole genome shotgun (WGS) entry which is preliminary data.</text>
</comment>
<dbReference type="InterPro" id="IPR046977">
    <property type="entry name" value="RsmC/RlmG"/>
</dbReference>
<proteinExistence type="predicted"/>
<dbReference type="CDD" id="cd02440">
    <property type="entry name" value="AdoMet_MTases"/>
    <property type="match status" value="1"/>
</dbReference>
<dbReference type="RefSeq" id="WP_129315445.1">
    <property type="nucleotide sequence ID" value="NZ_CP197643.1"/>
</dbReference>
<reference evidence="4 5" key="1">
    <citation type="submission" date="2019-12" db="EMBL/GenBank/DDBJ databases">
        <authorList>
            <person name="Li J."/>
            <person name="Shi Y."/>
            <person name="Xu G."/>
            <person name="Xiao D."/>
            <person name="Ran X."/>
        </authorList>
    </citation>
    <scope>NUCLEOTIDE SEQUENCE [LARGE SCALE GENOMIC DNA]</scope>
    <source>
        <strain evidence="4 5">JCM 15915</strain>
    </source>
</reference>
<protein>
    <submittedName>
        <fullName evidence="4">Methyltransferase</fullName>
    </submittedName>
</protein>
<keyword evidence="2 4" id="KW-0808">Transferase</keyword>
<dbReference type="OrthoDB" id="9764961at2"/>
<accession>A0A7K1LJJ9</accession>
<dbReference type="InterPro" id="IPR007848">
    <property type="entry name" value="Small_mtfrase_dom"/>
</dbReference>
<evidence type="ECO:0000259" key="3">
    <source>
        <dbReference type="Pfam" id="PF05175"/>
    </source>
</evidence>
<dbReference type="GO" id="GO:0008757">
    <property type="term" value="F:S-adenosylmethionine-dependent methyltransferase activity"/>
    <property type="evidence" value="ECO:0007669"/>
    <property type="project" value="InterPro"/>
</dbReference>
<keyword evidence="5" id="KW-1185">Reference proteome</keyword>
<dbReference type="GO" id="GO:0032259">
    <property type="term" value="P:methylation"/>
    <property type="evidence" value="ECO:0007669"/>
    <property type="project" value="UniProtKB-KW"/>
</dbReference>
<dbReference type="Pfam" id="PF05175">
    <property type="entry name" value="MTS"/>
    <property type="match status" value="1"/>
</dbReference>